<keyword evidence="6" id="KW-1185">Reference proteome</keyword>
<name>A0ABS9CL13_9FIRM</name>
<gene>
    <name evidence="5" type="ORF">JQM67_04375</name>
</gene>
<keyword evidence="3" id="KW-0378">Hydrolase</keyword>
<dbReference type="Gene3D" id="3.40.1350.10">
    <property type="match status" value="1"/>
</dbReference>
<dbReference type="EMBL" id="JAFBIT010000001">
    <property type="protein sequence ID" value="MCF2651830.1"/>
    <property type="molecule type" value="Genomic_DNA"/>
</dbReference>
<protein>
    <submittedName>
        <fullName evidence="5">VRR-NUC domain-containing protein</fullName>
    </submittedName>
</protein>
<feature type="domain" description="VRR-NUC" evidence="4">
    <location>
        <begin position="24"/>
        <end position="104"/>
    </location>
</feature>
<dbReference type="InterPro" id="IPR011856">
    <property type="entry name" value="tRNA_endonuc-like_dom_sf"/>
</dbReference>
<dbReference type="Proteomes" id="UP001299220">
    <property type="component" value="Unassembled WGS sequence"/>
</dbReference>
<evidence type="ECO:0000256" key="3">
    <source>
        <dbReference type="ARBA" id="ARBA00022801"/>
    </source>
</evidence>
<comment type="cofactor">
    <cofactor evidence="1">
        <name>Mg(2+)</name>
        <dbReference type="ChEBI" id="CHEBI:18420"/>
    </cofactor>
</comment>
<accession>A0ABS9CL13</accession>
<evidence type="ECO:0000313" key="5">
    <source>
        <dbReference type="EMBL" id="MCF2651830.1"/>
    </source>
</evidence>
<evidence type="ECO:0000313" key="6">
    <source>
        <dbReference type="Proteomes" id="UP001299220"/>
    </source>
</evidence>
<keyword evidence="2" id="KW-0540">Nuclease</keyword>
<evidence type="ECO:0000259" key="4">
    <source>
        <dbReference type="SMART" id="SM00990"/>
    </source>
</evidence>
<comment type="caution">
    <text evidence="5">The sequence shown here is derived from an EMBL/GenBank/DDBJ whole genome shotgun (WGS) entry which is preliminary data.</text>
</comment>
<dbReference type="Pfam" id="PF08774">
    <property type="entry name" value="VRR_NUC"/>
    <property type="match status" value="1"/>
</dbReference>
<proteinExistence type="predicted"/>
<reference evidence="5 6" key="1">
    <citation type="submission" date="2020-12" db="EMBL/GenBank/DDBJ databases">
        <title>Whole genome sequences of gut porcine anaerobes.</title>
        <authorList>
            <person name="Kubasova T."/>
            <person name="Jahodarova E."/>
            <person name="Rychlik I."/>
        </authorList>
    </citation>
    <scope>NUCLEOTIDE SEQUENCE [LARGE SCALE GENOMIC DNA]</scope>
    <source>
        <strain evidence="5 6">An867</strain>
    </source>
</reference>
<sequence length="116" mass="13326">MRVRAHAQARDYIRTREVCQVANLKESEIERSMVRRVRESGGLCYKFQSPGNPGVPDRIILTRDGRTVYVELKTEIDRLAKIQAWQIGEMRKRGADVRVVRGAAEMRALVEELFPA</sequence>
<organism evidence="5 6">
    <name type="scientific">Anaeromassilibacillus senegalensis</name>
    <dbReference type="NCBI Taxonomy" id="1673717"/>
    <lineage>
        <taxon>Bacteria</taxon>
        <taxon>Bacillati</taxon>
        <taxon>Bacillota</taxon>
        <taxon>Clostridia</taxon>
        <taxon>Eubacteriales</taxon>
        <taxon>Acutalibacteraceae</taxon>
        <taxon>Anaeromassilibacillus</taxon>
    </lineage>
</organism>
<dbReference type="InterPro" id="IPR014883">
    <property type="entry name" value="VRR_NUC"/>
</dbReference>
<dbReference type="SMART" id="SM00990">
    <property type="entry name" value="VRR_NUC"/>
    <property type="match status" value="1"/>
</dbReference>
<evidence type="ECO:0000256" key="1">
    <source>
        <dbReference type="ARBA" id="ARBA00001946"/>
    </source>
</evidence>
<evidence type="ECO:0000256" key="2">
    <source>
        <dbReference type="ARBA" id="ARBA00022722"/>
    </source>
</evidence>